<protein>
    <submittedName>
        <fullName evidence="3">Uncharacterized protein</fullName>
    </submittedName>
</protein>
<gene>
    <name evidence="3" type="ORF">OIU79_021691</name>
</gene>
<evidence type="ECO:0000256" key="1">
    <source>
        <dbReference type="SAM" id="Phobius"/>
    </source>
</evidence>
<reference evidence="3" key="1">
    <citation type="submission" date="2022-11" db="EMBL/GenBank/DDBJ databases">
        <authorList>
            <person name="Hyden B.L."/>
            <person name="Feng K."/>
            <person name="Yates T."/>
            <person name="Jawdy S."/>
            <person name="Smart L.B."/>
            <person name="Muchero W."/>
        </authorList>
    </citation>
    <scope>NUCLEOTIDE SEQUENCE</scope>
    <source>
        <tissue evidence="3">Shoot tip</tissue>
    </source>
</reference>
<name>A0A9Q0WEI0_SALPP</name>
<comment type="caution">
    <text evidence="3">The sequence shown here is derived from an EMBL/GenBank/DDBJ whole genome shotgun (WGS) entry which is preliminary data.</text>
</comment>
<evidence type="ECO:0000256" key="2">
    <source>
        <dbReference type="SAM" id="SignalP"/>
    </source>
</evidence>
<reference evidence="3" key="2">
    <citation type="journal article" date="2023" name="Int. J. Mol. Sci.">
        <title>De Novo Assembly and Annotation of 11 Diverse Shrub Willow (Salix) Genomes Reveals Novel Gene Organization in Sex-Linked Regions.</title>
        <authorList>
            <person name="Hyden B."/>
            <person name="Feng K."/>
            <person name="Yates T.B."/>
            <person name="Jawdy S."/>
            <person name="Cereghino C."/>
            <person name="Smart L.B."/>
            <person name="Muchero W."/>
        </authorList>
    </citation>
    <scope>NUCLEOTIDE SEQUENCE</scope>
    <source>
        <tissue evidence="3">Shoot tip</tissue>
    </source>
</reference>
<feature type="chain" id="PRO_5040172505" evidence="2">
    <location>
        <begin position="23"/>
        <end position="140"/>
    </location>
</feature>
<sequence length="140" mass="14815">MVSVASLFLLRLSSFTILLVAGAQERAPHGLVYENPVAFSPSAAEFFHPRTREPKLENPCAAPATSCSPLPLAARFEDSDQTKDRISTSRRGGGRLGAGGVAGVILGVAFAVLLTLGVYYVTITRKASIINRADSDQPEA</sequence>
<dbReference type="AlphaFoldDB" id="A0A9Q0WEI0"/>
<keyword evidence="1" id="KW-0812">Transmembrane</keyword>
<dbReference type="Proteomes" id="UP001151532">
    <property type="component" value="Chromosome 4"/>
</dbReference>
<feature type="signal peptide" evidence="2">
    <location>
        <begin position="1"/>
        <end position="22"/>
    </location>
</feature>
<dbReference type="EMBL" id="JAPFFK010000004">
    <property type="protein sequence ID" value="KAJ6765547.1"/>
    <property type="molecule type" value="Genomic_DNA"/>
</dbReference>
<keyword evidence="4" id="KW-1185">Reference proteome</keyword>
<proteinExistence type="predicted"/>
<accession>A0A9Q0WEI0</accession>
<dbReference type="PANTHER" id="PTHR35718">
    <property type="entry name" value="EXPRESSED PROTEIN"/>
    <property type="match status" value="1"/>
</dbReference>
<dbReference type="OrthoDB" id="1929763at2759"/>
<feature type="transmembrane region" description="Helical" evidence="1">
    <location>
        <begin position="100"/>
        <end position="122"/>
    </location>
</feature>
<evidence type="ECO:0000313" key="4">
    <source>
        <dbReference type="Proteomes" id="UP001151532"/>
    </source>
</evidence>
<keyword evidence="1" id="KW-0472">Membrane</keyword>
<evidence type="ECO:0000313" key="3">
    <source>
        <dbReference type="EMBL" id="KAJ6765547.1"/>
    </source>
</evidence>
<keyword evidence="2" id="KW-0732">Signal</keyword>
<dbReference type="PANTHER" id="PTHR35718:SF1">
    <property type="entry name" value="EXPRESSED PROTEIN"/>
    <property type="match status" value="1"/>
</dbReference>
<organism evidence="3 4">
    <name type="scientific">Salix purpurea</name>
    <name type="common">Purple osier willow</name>
    <dbReference type="NCBI Taxonomy" id="77065"/>
    <lineage>
        <taxon>Eukaryota</taxon>
        <taxon>Viridiplantae</taxon>
        <taxon>Streptophyta</taxon>
        <taxon>Embryophyta</taxon>
        <taxon>Tracheophyta</taxon>
        <taxon>Spermatophyta</taxon>
        <taxon>Magnoliopsida</taxon>
        <taxon>eudicotyledons</taxon>
        <taxon>Gunneridae</taxon>
        <taxon>Pentapetalae</taxon>
        <taxon>rosids</taxon>
        <taxon>fabids</taxon>
        <taxon>Malpighiales</taxon>
        <taxon>Salicaceae</taxon>
        <taxon>Saliceae</taxon>
        <taxon>Salix</taxon>
    </lineage>
</organism>
<keyword evidence="1" id="KW-1133">Transmembrane helix</keyword>